<dbReference type="GO" id="GO:0097730">
    <property type="term" value="C:non-motile cilium"/>
    <property type="evidence" value="ECO:0007669"/>
    <property type="project" value="TreeGrafter"/>
</dbReference>
<dbReference type="CTD" id="35414"/>
<feature type="compositionally biased region" description="Acidic residues" evidence="2">
    <location>
        <begin position="760"/>
        <end position="772"/>
    </location>
</feature>
<name>A0A7M7KTZ6_VARDE</name>
<dbReference type="EnsemblMetazoa" id="XM_022815960">
    <property type="protein sequence ID" value="XP_022671695"/>
    <property type="gene ID" value="LOC111254774"/>
</dbReference>
<dbReference type="InterPro" id="IPR019734">
    <property type="entry name" value="TPR_rpt"/>
</dbReference>
<dbReference type="InterPro" id="IPR011990">
    <property type="entry name" value="TPR-like_helical_dom_sf"/>
</dbReference>
<evidence type="ECO:0000313" key="3">
    <source>
        <dbReference type="EnsemblMetazoa" id="XP_022671695"/>
    </source>
</evidence>
<keyword evidence="4" id="KW-1185">Reference proteome</keyword>
<proteinExistence type="predicted"/>
<dbReference type="GO" id="GO:1905515">
    <property type="term" value="P:non-motile cilium assembly"/>
    <property type="evidence" value="ECO:0007669"/>
    <property type="project" value="TreeGrafter"/>
</dbReference>
<dbReference type="SUPFAM" id="SSF48452">
    <property type="entry name" value="TPR-like"/>
    <property type="match status" value="2"/>
</dbReference>
<organism evidence="3 4">
    <name type="scientific">Varroa destructor</name>
    <name type="common">Honeybee mite</name>
    <dbReference type="NCBI Taxonomy" id="109461"/>
    <lineage>
        <taxon>Eukaryota</taxon>
        <taxon>Metazoa</taxon>
        <taxon>Ecdysozoa</taxon>
        <taxon>Arthropoda</taxon>
        <taxon>Chelicerata</taxon>
        <taxon>Arachnida</taxon>
        <taxon>Acari</taxon>
        <taxon>Parasitiformes</taxon>
        <taxon>Mesostigmata</taxon>
        <taxon>Gamasina</taxon>
        <taxon>Dermanyssoidea</taxon>
        <taxon>Varroidae</taxon>
        <taxon>Varroa</taxon>
    </lineage>
</organism>
<evidence type="ECO:0000256" key="1">
    <source>
        <dbReference type="PROSITE-ProRule" id="PRU00339"/>
    </source>
</evidence>
<protein>
    <recommendedName>
        <fullName evidence="5">Intraflagellar transport protein 88</fullName>
    </recommendedName>
</protein>
<dbReference type="GO" id="GO:0042073">
    <property type="term" value="P:intraciliary transport"/>
    <property type="evidence" value="ECO:0007669"/>
    <property type="project" value="TreeGrafter"/>
</dbReference>
<dbReference type="Proteomes" id="UP000594260">
    <property type="component" value="Unplaced"/>
</dbReference>
<dbReference type="AlphaFoldDB" id="A0A7M7KTZ6"/>
<feature type="repeat" description="TPR" evidence="1">
    <location>
        <begin position="238"/>
        <end position="271"/>
    </location>
</feature>
<dbReference type="PANTHER" id="PTHR44117">
    <property type="entry name" value="INTRAFLAGELLAR TRANSPORT PROTEIN 88 HOMOLOG"/>
    <property type="match status" value="1"/>
</dbReference>
<dbReference type="GO" id="GO:0036064">
    <property type="term" value="C:ciliary basal body"/>
    <property type="evidence" value="ECO:0007669"/>
    <property type="project" value="TreeGrafter"/>
</dbReference>
<feature type="region of interest" description="Disordered" evidence="2">
    <location>
        <begin position="719"/>
        <end position="772"/>
    </location>
</feature>
<dbReference type="GeneID" id="111254774"/>
<dbReference type="OMA" id="RIKIMHN"/>
<dbReference type="KEGG" id="vde:111254774"/>
<evidence type="ECO:0000256" key="2">
    <source>
        <dbReference type="SAM" id="MobiDB-lite"/>
    </source>
</evidence>
<dbReference type="Pfam" id="PF13432">
    <property type="entry name" value="TPR_16"/>
    <property type="match status" value="1"/>
</dbReference>
<dbReference type="Gene3D" id="1.25.40.10">
    <property type="entry name" value="Tetratricopeptide repeat domain"/>
    <property type="match status" value="2"/>
</dbReference>
<dbReference type="FunCoup" id="A0A7M7KTZ6">
    <property type="interactions" value="91"/>
</dbReference>
<reference evidence="3" key="1">
    <citation type="submission" date="2021-01" db="UniProtKB">
        <authorList>
            <consortium name="EnsemblMetazoa"/>
        </authorList>
    </citation>
    <scope>IDENTIFICATION</scope>
</reference>
<feature type="repeat" description="TPR" evidence="1">
    <location>
        <begin position="649"/>
        <end position="682"/>
    </location>
</feature>
<keyword evidence="1" id="KW-0802">TPR repeat</keyword>
<evidence type="ECO:0000313" key="4">
    <source>
        <dbReference type="Proteomes" id="UP000594260"/>
    </source>
</evidence>
<dbReference type="GO" id="GO:0019894">
    <property type="term" value="F:kinesin binding"/>
    <property type="evidence" value="ECO:0007669"/>
    <property type="project" value="TreeGrafter"/>
</dbReference>
<dbReference type="SMART" id="SM00028">
    <property type="entry name" value="TPR"/>
    <property type="match status" value="10"/>
</dbReference>
<sequence>MFVSRRMLRRADAEEDLYAGFDEEAHPAFDTQTLAVDEAFQQAVQSSHGRGPPTSSGSTTAFRLATARSSAAMRRGVGTANGRPVTGGEIARPVTAVRGAGFQSGASGIRGTNVGVFDPLNQAKSSPIVTLQLKDENDPKERIKDMEACINSLVEESVRDASKRNFKLALEKAKEAASRDRQLAKQREQILAGSPANMELSFCVSLNLALRYTDADMLSEALEIYQGIVQNRAFSNIGRLKLNMGNICFMQENFPKAVKFYRMALDQVPNMQKDLRIKILKNIGTAFVKMGQFADAITSFEYIMAEKCDIQAALHLILCHYMLGDVDKMKRAFIKLLDVDNASLEPTELAGGPPRNDLLHKMEQKRKRDTEFTIMTAANLITPVIFPTAAEGYDWCIEQMKASTNFSYLASDLELNKATAFLRKREFGKAIETLKSFEKRDNRNVSAANNLSYLYFMLDKRQAEKYADAAIAIDKYNAAALVNKGNCCFSRGNFGQAKEYYGEALQVEAGCVEALYNIGLSCERLKEREQALDFFLKFQAIVGLYPQALYKIGQQFEYAGDVNQSMEWYHQASTLLLSDPDLLNKLGAVCESQMDDIQQAAHYHGEAVRHYPSSLSTLEWLGGYHAEMHAFDEAVRCFEKAQLVQPAEPKWPLYIGSCYMRSGQFDDALRCYENVHRKFPENTDCLKMLVKITGDLELVEYEEYVTRLKKVEKLKEARVQSGRTSGGRRRKMVQGTARSIGSAEAVQSKVAQETSMPAEVEFDDLDDDFLPL</sequence>
<dbReference type="Pfam" id="PF13174">
    <property type="entry name" value="TPR_6"/>
    <property type="match status" value="1"/>
</dbReference>
<dbReference type="InParanoid" id="A0A7M7KTZ6"/>
<dbReference type="PANTHER" id="PTHR44117:SF1">
    <property type="entry name" value="INTRAFLAGELLAR TRANSPORT PROTEIN 88 HOMOLOG"/>
    <property type="match status" value="1"/>
</dbReference>
<dbReference type="OrthoDB" id="1926212at2759"/>
<accession>A0A7M7KTZ6</accession>
<dbReference type="GO" id="GO:0097546">
    <property type="term" value="C:ciliary base"/>
    <property type="evidence" value="ECO:0007669"/>
    <property type="project" value="TreeGrafter"/>
</dbReference>
<dbReference type="GO" id="GO:0005814">
    <property type="term" value="C:centriole"/>
    <property type="evidence" value="ECO:0007669"/>
    <property type="project" value="TreeGrafter"/>
</dbReference>
<dbReference type="RefSeq" id="XP_022671695.1">
    <property type="nucleotide sequence ID" value="XM_022815960.1"/>
</dbReference>
<dbReference type="PROSITE" id="PS50005">
    <property type="entry name" value="TPR"/>
    <property type="match status" value="2"/>
</dbReference>
<evidence type="ECO:0008006" key="5">
    <source>
        <dbReference type="Google" id="ProtNLM"/>
    </source>
</evidence>